<dbReference type="Pfam" id="PF01594">
    <property type="entry name" value="AI-2E_transport"/>
    <property type="match status" value="1"/>
</dbReference>
<evidence type="ECO:0000313" key="8">
    <source>
        <dbReference type="Proteomes" id="UP000664601"/>
    </source>
</evidence>
<keyword evidence="3 6" id="KW-0812">Transmembrane</keyword>
<keyword evidence="8" id="KW-1185">Reference proteome</keyword>
<name>A0ABS3LCC5_9ENTE</name>
<dbReference type="PANTHER" id="PTHR21716:SF62">
    <property type="entry name" value="TRANSPORT PROTEIN YDBI-RELATED"/>
    <property type="match status" value="1"/>
</dbReference>
<feature type="transmembrane region" description="Helical" evidence="6">
    <location>
        <begin position="14"/>
        <end position="40"/>
    </location>
</feature>
<comment type="subcellular location">
    <subcellularLocation>
        <location evidence="1">Membrane</location>
        <topology evidence="1">Multi-pass membrane protein</topology>
    </subcellularLocation>
</comment>
<dbReference type="InterPro" id="IPR002549">
    <property type="entry name" value="AI-2E-like"/>
</dbReference>
<evidence type="ECO:0000256" key="2">
    <source>
        <dbReference type="ARBA" id="ARBA00009773"/>
    </source>
</evidence>
<feature type="transmembrane region" description="Helical" evidence="6">
    <location>
        <begin position="201"/>
        <end position="222"/>
    </location>
</feature>
<accession>A0ABS3LCC5</accession>
<feature type="transmembrane region" description="Helical" evidence="6">
    <location>
        <begin position="141"/>
        <end position="160"/>
    </location>
</feature>
<reference evidence="7 8" key="1">
    <citation type="submission" date="2021-03" db="EMBL/GenBank/DDBJ databases">
        <title>Enterococcal diversity collection.</title>
        <authorList>
            <person name="Gilmore M.S."/>
            <person name="Schwartzman J."/>
            <person name="Van Tyne D."/>
            <person name="Martin M."/>
            <person name="Earl A.M."/>
            <person name="Manson A.L."/>
            <person name="Straub T."/>
            <person name="Salamzade R."/>
            <person name="Saavedra J."/>
            <person name="Lebreton F."/>
            <person name="Prichula J."/>
            <person name="Schaufler K."/>
            <person name="Gaca A."/>
            <person name="Sgardioli B."/>
            <person name="Wagenaar J."/>
            <person name="Strong T."/>
        </authorList>
    </citation>
    <scope>NUCLEOTIDE SEQUENCE [LARGE SCALE GENOMIC DNA]</scope>
    <source>
        <strain evidence="7 8">669A</strain>
    </source>
</reference>
<proteinExistence type="inferred from homology"/>
<dbReference type="PANTHER" id="PTHR21716">
    <property type="entry name" value="TRANSMEMBRANE PROTEIN"/>
    <property type="match status" value="1"/>
</dbReference>
<comment type="caution">
    <text evidence="7">The sequence shown here is derived from an EMBL/GenBank/DDBJ whole genome shotgun (WGS) entry which is preliminary data.</text>
</comment>
<evidence type="ECO:0000256" key="3">
    <source>
        <dbReference type="ARBA" id="ARBA00022692"/>
    </source>
</evidence>
<feature type="transmembrane region" description="Helical" evidence="6">
    <location>
        <begin position="263"/>
        <end position="282"/>
    </location>
</feature>
<comment type="similarity">
    <text evidence="2">Belongs to the autoinducer-2 exporter (AI-2E) (TC 2.A.86) family.</text>
</comment>
<feature type="transmembrane region" description="Helical" evidence="6">
    <location>
        <begin position="229"/>
        <end position="257"/>
    </location>
</feature>
<keyword evidence="5 6" id="KW-0472">Membrane</keyword>
<evidence type="ECO:0000256" key="1">
    <source>
        <dbReference type="ARBA" id="ARBA00004141"/>
    </source>
</evidence>
<gene>
    <name evidence="7" type="ORF">JZO70_13980</name>
</gene>
<organism evidence="7 8">
    <name type="scientific">Candidatus Enterococcus moelleringii</name>
    <dbReference type="NCBI Taxonomy" id="2815325"/>
    <lineage>
        <taxon>Bacteria</taxon>
        <taxon>Bacillati</taxon>
        <taxon>Bacillota</taxon>
        <taxon>Bacilli</taxon>
        <taxon>Lactobacillales</taxon>
        <taxon>Enterococcaceae</taxon>
        <taxon>Enterococcus</taxon>
    </lineage>
</organism>
<protein>
    <submittedName>
        <fullName evidence="7">AI-2E family transporter</fullName>
    </submittedName>
</protein>
<feature type="transmembrane region" description="Helical" evidence="6">
    <location>
        <begin position="60"/>
        <end position="78"/>
    </location>
</feature>
<sequence>MYQKFVENIRLRRFVVLAVLILVVYLSRSFISIALLTFIFTYLSSKIVKLLNRYLKLPHMAATIGLYLVVVFLLYLLFSRYATILAQQAIQTYNSLLHFYRHAEFDSSGVTDYLSKYFETHNWQDKLESGAGIIFQQLQNVGRIAVSFFMSFLLSFFFMIEKERTFQFSRHFLSSDYAWFFQDVYYFAKIFTETFGVVLEVQLVIALVNTTITIAGLALIGFGQLPSLAIMIFFLSLIPVAGVIISFVPLTLIAYSINGLQTVFYVVLLVLAVHVIESYILNPKLMSSRTKLPIFYTFVILLLSERFLGVWGLIVGIPIFTFFLEVIHVQVKQEPKEN</sequence>
<evidence type="ECO:0000256" key="4">
    <source>
        <dbReference type="ARBA" id="ARBA00022989"/>
    </source>
</evidence>
<dbReference type="EMBL" id="JAFREM010000021">
    <property type="protein sequence ID" value="MBO1307282.1"/>
    <property type="molecule type" value="Genomic_DNA"/>
</dbReference>
<feature type="transmembrane region" description="Helical" evidence="6">
    <location>
        <begin position="294"/>
        <end position="324"/>
    </location>
</feature>
<dbReference type="RefSeq" id="WP_207674209.1">
    <property type="nucleotide sequence ID" value="NZ_JAFREM010000021.1"/>
</dbReference>
<keyword evidence="4 6" id="KW-1133">Transmembrane helix</keyword>
<evidence type="ECO:0000256" key="5">
    <source>
        <dbReference type="ARBA" id="ARBA00023136"/>
    </source>
</evidence>
<dbReference type="Proteomes" id="UP000664601">
    <property type="component" value="Unassembled WGS sequence"/>
</dbReference>
<evidence type="ECO:0000256" key="6">
    <source>
        <dbReference type="SAM" id="Phobius"/>
    </source>
</evidence>
<evidence type="ECO:0000313" key="7">
    <source>
        <dbReference type="EMBL" id="MBO1307282.1"/>
    </source>
</evidence>